<evidence type="ECO:0000256" key="1">
    <source>
        <dbReference type="SAM" id="MobiDB-lite"/>
    </source>
</evidence>
<accession>A0ABN1UK58</accession>
<comment type="caution">
    <text evidence="3">The sequence shown here is derived from an EMBL/GenBank/DDBJ whole genome shotgun (WGS) entry which is preliminary data.</text>
</comment>
<protein>
    <recommendedName>
        <fullName evidence="5">Glycine zipper domain-containing protein</fullName>
    </recommendedName>
</protein>
<keyword evidence="2" id="KW-0472">Membrane</keyword>
<organism evidence="3 4">
    <name type="scientific">Streptomyces hebeiensis</name>
    <dbReference type="NCBI Taxonomy" id="229486"/>
    <lineage>
        <taxon>Bacteria</taxon>
        <taxon>Bacillati</taxon>
        <taxon>Actinomycetota</taxon>
        <taxon>Actinomycetes</taxon>
        <taxon>Kitasatosporales</taxon>
        <taxon>Streptomycetaceae</taxon>
        <taxon>Streptomyces</taxon>
    </lineage>
</organism>
<gene>
    <name evidence="3" type="ORF">GCM10009654_04800</name>
</gene>
<evidence type="ECO:0000313" key="4">
    <source>
        <dbReference type="Proteomes" id="UP001501371"/>
    </source>
</evidence>
<keyword evidence="4" id="KW-1185">Reference proteome</keyword>
<feature type="region of interest" description="Disordered" evidence="1">
    <location>
        <begin position="60"/>
        <end position="86"/>
    </location>
</feature>
<sequence>MDEKIRRFAFCACILGGIVGALLGAASAGHLVSTAFGGVLGAALSLAAVAYWSEHGGARQHPRRRAARLDRIPRQHTAGGSHSSHR</sequence>
<feature type="transmembrane region" description="Helical" evidence="2">
    <location>
        <begin position="34"/>
        <end position="53"/>
    </location>
</feature>
<dbReference type="EMBL" id="BAAAKV010000003">
    <property type="protein sequence ID" value="GAA1152356.1"/>
    <property type="molecule type" value="Genomic_DNA"/>
</dbReference>
<dbReference type="Proteomes" id="UP001501371">
    <property type="component" value="Unassembled WGS sequence"/>
</dbReference>
<evidence type="ECO:0000313" key="3">
    <source>
        <dbReference type="EMBL" id="GAA1152356.1"/>
    </source>
</evidence>
<proteinExistence type="predicted"/>
<evidence type="ECO:0008006" key="5">
    <source>
        <dbReference type="Google" id="ProtNLM"/>
    </source>
</evidence>
<keyword evidence="2" id="KW-0812">Transmembrane</keyword>
<keyword evidence="2" id="KW-1133">Transmembrane helix</keyword>
<reference evidence="3 4" key="1">
    <citation type="journal article" date="2019" name="Int. J. Syst. Evol. Microbiol.">
        <title>The Global Catalogue of Microorganisms (GCM) 10K type strain sequencing project: providing services to taxonomists for standard genome sequencing and annotation.</title>
        <authorList>
            <consortium name="The Broad Institute Genomics Platform"/>
            <consortium name="The Broad Institute Genome Sequencing Center for Infectious Disease"/>
            <person name="Wu L."/>
            <person name="Ma J."/>
        </authorList>
    </citation>
    <scope>NUCLEOTIDE SEQUENCE [LARGE SCALE GENOMIC DNA]</scope>
    <source>
        <strain evidence="3 4">JCM 12696</strain>
    </source>
</reference>
<name>A0ABN1UK58_9ACTN</name>
<dbReference type="RefSeq" id="WP_344269372.1">
    <property type="nucleotide sequence ID" value="NZ_BAAAKV010000003.1"/>
</dbReference>
<evidence type="ECO:0000256" key="2">
    <source>
        <dbReference type="SAM" id="Phobius"/>
    </source>
</evidence>